<evidence type="ECO:0000256" key="1">
    <source>
        <dbReference type="SAM" id="Coils"/>
    </source>
</evidence>
<sequence>MKNKIKDNKKDSSERMLDELVQDIFVSSIEDKFKDNSNVLMEKIDELSFNLNENIKGVNNKIGLHKKSFEALNSTTDDIKSSLTFLSLEEETRHQFTQENINNKFGETNKQIDELQENILVKNNEVINKIKENDFILIENKKEILEKIDVVKGYLDTCFDKTRKDLINKADGISSENNTFFSKELTQFAETFKNRLEEDKRALKCHINDGVYLLEDNLLQHLKEHDKKIDKTGDQLNKKIEEKNLINKNDFLNSIEESKRERENIVAKIAYNDKKSKNRFLCLSMFLVIQTALIIFLILKQYGLLN</sequence>
<reference evidence="3 4" key="1">
    <citation type="submission" date="2022-05" db="EMBL/GenBank/DDBJ databases">
        <title>Whole genome sequences of Escherichia coli of fish isolates collected from Assam, India.</title>
        <authorList>
            <person name="Sudha S."/>
            <person name="Muneeb K.H."/>
            <person name="Rakshit O."/>
            <person name="Mendem S.K."/>
            <person name="Raisen C."/>
            <person name="Holmes M.A."/>
            <person name="Shome B.R."/>
            <person name="Sivaraman G.K."/>
        </authorList>
    </citation>
    <scope>NUCLEOTIDE SEQUENCE [LARGE SCALE GENOMIC DNA]</scope>
    <source>
        <strain evidence="3 4">278</strain>
    </source>
</reference>
<keyword evidence="4" id="KW-1185">Reference proteome</keyword>
<feature type="coiled-coil region" evidence="1">
    <location>
        <begin position="98"/>
        <end position="125"/>
    </location>
</feature>
<dbReference type="EMBL" id="JAMZOO010000001">
    <property type="protein sequence ID" value="MEB6856164.1"/>
    <property type="molecule type" value="Genomic_DNA"/>
</dbReference>
<proteinExistence type="predicted"/>
<name>A0ABU6EAT0_9GAMM</name>
<feature type="transmembrane region" description="Helical" evidence="2">
    <location>
        <begin position="280"/>
        <end position="299"/>
    </location>
</feature>
<keyword evidence="2" id="KW-0472">Membrane</keyword>
<keyword evidence="2" id="KW-0812">Transmembrane</keyword>
<organism evidence="3 4">
    <name type="scientific">Proteus cibi</name>
    <dbReference type="NCBI Taxonomy" id="2050966"/>
    <lineage>
        <taxon>Bacteria</taxon>
        <taxon>Pseudomonadati</taxon>
        <taxon>Pseudomonadota</taxon>
        <taxon>Gammaproteobacteria</taxon>
        <taxon>Enterobacterales</taxon>
        <taxon>Morganellaceae</taxon>
        <taxon>Proteus</taxon>
    </lineage>
</organism>
<evidence type="ECO:0000256" key="2">
    <source>
        <dbReference type="SAM" id="Phobius"/>
    </source>
</evidence>
<keyword evidence="1" id="KW-0175">Coiled coil</keyword>
<dbReference type="RefSeq" id="WP_023582002.1">
    <property type="nucleotide sequence ID" value="NZ_JAMZOO010000001.1"/>
</dbReference>
<gene>
    <name evidence="3" type="ORF">NA736_03865</name>
</gene>
<evidence type="ECO:0000313" key="3">
    <source>
        <dbReference type="EMBL" id="MEB6856164.1"/>
    </source>
</evidence>
<evidence type="ECO:0000313" key="4">
    <source>
        <dbReference type="Proteomes" id="UP001332939"/>
    </source>
</evidence>
<dbReference type="Proteomes" id="UP001332939">
    <property type="component" value="Unassembled WGS sequence"/>
</dbReference>
<accession>A0ABU6EAT0</accession>
<comment type="caution">
    <text evidence="3">The sequence shown here is derived from an EMBL/GenBank/DDBJ whole genome shotgun (WGS) entry which is preliminary data.</text>
</comment>
<keyword evidence="2" id="KW-1133">Transmembrane helix</keyword>
<protein>
    <submittedName>
        <fullName evidence="3">Uncharacterized protein</fullName>
    </submittedName>
</protein>